<evidence type="ECO:0000313" key="4">
    <source>
        <dbReference type="Proteomes" id="UP000054886"/>
    </source>
</evidence>
<dbReference type="VEuPathDB" id="FungiDB:CAGL0K09042g"/>
<dbReference type="InterPro" id="IPR038356">
    <property type="entry name" value="Tma16_sf"/>
</dbReference>
<dbReference type="Gene3D" id="1.20.1440.170">
    <property type="entry name" value="Translation machinery-associated protein 16-like"/>
    <property type="match status" value="1"/>
</dbReference>
<sequence length="191" mass="22197">MPLSKSLSKVQKKIKGSGKQVAVHPKGRKYQQLVRATMRESKVQEKKRAHNEKRSNELARVKFIQDVIKSDSFKDKKSFSYEEAAVFIEQFINRDDPELEQFKKKQRSNRPTPNRQLLLEQKKKLEMEEFKKGFLCPDLADEQSVVFLRNWNGTFGAMSTFKMIRINNEGKQVVGGHNKFTGSENNEIEMA</sequence>
<reference evidence="3 4" key="1">
    <citation type="submission" date="2015-10" db="EMBL/GenBank/DDBJ databases">
        <title>Draft genomes sequences of Candida glabrata isolates 1A, 1B, 2A, 2B, 3A and 3B.</title>
        <authorList>
            <person name="Haavelsrud O.E."/>
            <person name="Gaustad P."/>
        </authorList>
    </citation>
    <scope>NUCLEOTIDE SEQUENCE [LARGE SCALE GENOMIC DNA]</scope>
    <source>
        <strain evidence="3">910700640</strain>
    </source>
</reference>
<evidence type="ECO:0000313" key="3">
    <source>
        <dbReference type="EMBL" id="KTB02679.1"/>
    </source>
</evidence>
<evidence type="ECO:0000256" key="1">
    <source>
        <dbReference type="ARBA" id="ARBA00034127"/>
    </source>
</evidence>
<dbReference type="PANTHER" id="PTHR13349">
    <property type="entry name" value="TRANSLATION MACHINERY-ASSOCIATED PROTEIN 16"/>
    <property type="match status" value="1"/>
</dbReference>
<dbReference type="VEuPathDB" id="FungiDB:GVI51_K08899"/>
<dbReference type="AlphaFoldDB" id="A0A0W0D7W2"/>
<dbReference type="InterPro" id="IPR021346">
    <property type="entry name" value="Tma16"/>
</dbReference>
<evidence type="ECO:0000256" key="2">
    <source>
        <dbReference type="SAM" id="MobiDB-lite"/>
    </source>
</evidence>
<dbReference type="Pfam" id="PF11176">
    <property type="entry name" value="Tma16"/>
    <property type="match status" value="1"/>
</dbReference>
<organism evidence="3 4">
    <name type="scientific">Candida glabrata</name>
    <name type="common">Yeast</name>
    <name type="synonym">Torulopsis glabrata</name>
    <dbReference type="NCBI Taxonomy" id="5478"/>
    <lineage>
        <taxon>Eukaryota</taxon>
        <taxon>Fungi</taxon>
        <taxon>Dikarya</taxon>
        <taxon>Ascomycota</taxon>
        <taxon>Saccharomycotina</taxon>
        <taxon>Saccharomycetes</taxon>
        <taxon>Saccharomycetales</taxon>
        <taxon>Saccharomycetaceae</taxon>
        <taxon>Nakaseomyces</taxon>
    </lineage>
</organism>
<gene>
    <name evidence="3" type="ORF">AO440_003632</name>
</gene>
<comment type="caution">
    <text evidence="3">The sequence shown here is derived from an EMBL/GenBank/DDBJ whole genome shotgun (WGS) entry which is preliminary data.</text>
</comment>
<dbReference type="EMBL" id="LLZZ01000123">
    <property type="protein sequence ID" value="KTB02679.1"/>
    <property type="molecule type" value="Genomic_DNA"/>
</dbReference>
<accession>A0A0W0D7W2</accession>
<dbReference type="PANTHER" id="PTHR13349:SF2">
    <property type="entry name" value="TRANSLATION MACHINERY-ASSOCIATED PROTEIN 16"/>
    <property type="match status" value="1"/>
</dbReference>
<proteinExistence type="inferred from homology"/>
<comment type="similarity">
    <text evidence="1">Belongs to the TMA16 family.</text>
</comment>
<feature type="region of interest" description="Disordered" evidence="2">
    <location>
        <begin position="1"/>
        <end position="28"/>
    </location>
</feature>
<dbReference type="GO" id="GO:0005634">
    <property type="term" value="C:nucleus"/>
    <property type="evidence" value="ECO:0007669"/>
    <property type="project" value="TreeGrafter"/>
</dbReference>
<dbReference type="OrthoDB" id="270284at2759"/>
<protein>
    <submittedName>
        <fullName evidence="3">Translation machinery-associated protein 16</fullName>
    </submittedName>
</protein>
<dbReference type="VEuPathDB" id="FungiDB:B1J91_K09042g"/>
<name>A0A0W0D7W2_CANGB</name>
<dbReference type="VEuPathDB" id="FungiDB:GWK60_K08855"/>
<dbReference type="Proteomes" id="UP000054886">
    <property type="component" value="Unassembled WGS sequence"/>
</dbReference>